<reference evidence="5" key="1">
    <citation type="submission" date="2015-07" db="EMBL/GenBank/DDBJ databases">
        <title>Complete genome sequence and phylogenetic analysis of Limnochorda pilosa.</title>
        <authorList>
            <person name="Watanabe M."/>
            <person name="Kojima H."/>
            <person name="Fukui M."/>
        </authorList>
    </citation>
    <scope>NUCLEOTIDE SEQUENCE [LARGE SCALE GENOMIC DNA]</scope>
    <source>
        <strain evidence="5">HC45</strain>
    </source>
</reference>
<feature type="binding site" evidence="1">
    <location>
        <position position="73"/>
    </location>
    <ligand>
        <name>Zn(2+)</name>
        <dbReference type="ChEBI" id="CHEBI:29105"/>
        <label>1</label>
    </ligand>
</feature>
<dbReference type="PIRSF" id="PIRSF039004">
    <property type="entry name" value="ADE_EF_0837"/>
    <property type="match status" value="1"/>
</dbReference>
<evidence type="ECO:0000313" key="4">
    <source>
        <dbReference type="EMBL" id="BAS28054.1"/>
    </source>
</evidence>
<proteinExistence type="predicted"/>
<dbReference type="PANTHER" id="PTHR42717:SF1">
    <property type="entry name" value="IMIDAZOLONEPROPIONASE AND RELATED AMIDOHYDROLASES"/>
    <property type="match status" value="1"/>
</dbReference>
<dbReference type="InterPro" id="IPR032466">
    <property type="entry name" value="Metal_Hydrolase"/>
</dbReference>
<dbReference type="AlphaFoldDB" id="A0A0K2SMK0"/>
<keyword evidence="1" id="KW-0479">Metal-binding</keyword>
<evidence type="ECO:0000256" key="3">
    <source>
        <dbReference type="PIRSR" id="PIRSR039004-3"/>
    </source>
</evidence>
<dbReference type="GO" id="GO:0016810">
    <property type="term" value="F:hydrolase activity, acting on carbon-nitrogen (but not peptide) bonds"/>
    <property type="evidence" value="ECO:0007669"/>
    <property type="project" value="InterPro"/>
</dbReference>
<feature type="binding site" description="via carbamate group" evidence="1">
    <location>
        <position position="169"/>
    </location>
    <ligand>
        <name>Zn(2+)</name>
        <dbReference type="ChEBI" id="CHEBI:29105"/>
        <label>1</label>
    </ligand>
</feature>
<dbReference type="Gene3D" id="3.20.20.140">
    <property type="entry name" value="Metal-dependent hydrolases"/>
    <property type="match status" value="1"/>
</dbReference>
<keyword evidence="1" id="KW-0862">Zinc</keyword>
<feature type="binding site" evidence="1">
    <location>
        <position position="71"/>
    </location>
    <ligand>
        <name>Zn(2+)</name>
        <dbReference type="ChEBI" id="CHEBI:29105"/>
        <label>1</label>
    </ligand>
</feature>
<feature type="binding site" evidence="1">
    <location>
        <position position="225"/>
    </location>
    <ligand>
        <name>Zn(2+)</name>
        <dbReference type="ChEBI" id="CHEBI:29105"/>
        <label>2</label>
    </ligand>
</feature>
<dbReference type="Gene3D" id="2.30.40.10">
    <property type="entry name" value="Urease, subunit C, domain 1"/>
    <property type="match status" value="1"/>
</dbReference>
<dbReference type="PANTHER" id="PTHR42717">
    <property type="entry name" value="DIHYDROOROTASE-RELATED"/>
    <property type="match status" value="1"/>
</dbReference>
<sequence length="406" mass="43440">MTGGGRSMGRVLIRGVKPALPAEGVADRVVDVSIAADGRIERVGPAIEPQAQEMQVDAEGAYISPAWADLHTHIYHGATDIGVRASDAGLARGVATLVDAGSAGEANVEGFLEFVTGRSTEEVYAFLNVGSIGLVACNRVSELTSVHSIDADRLLDAVDRHRSVIRGLKVRASHVILGDWGITPVRVAKQLSRIASLPLMVHVGEAPPLLDEVLDLLDEGDVVTHCFHGKRGASIGEDDRLFQAMVDAAGRGVRLDVGHGGASFSFSVAKRALDRGLVPYTISTDLHQHNIAGPVWDLGTTMSKLLNLGMPLTGVLEAVTFHPWRILGLGERAAGWLRAGTLARFTLFRIEEVSLEAPDSAGGRERLSRFILPRYTVVGTEVVEASSTGHEALRSRRDGARRENDR</sequence>
<dbReference type="STRING" id="1555112.LIP_2213"/>
<keyword evidence="5" id="KW-1185">Reference proteome</keyword>
<dbReference type="InterPro" id="IPR011059">
    <property type="entry name" value="Metal-dep_hydrolase_composite"/>
</dbReference>
<reference evidence="5" key="2">
    <citation type="journal article" date="2016" name="Int. J. Syst. Evol. Microbiol.">
        <title>Complete genome sequence and cell structure of Limnochorda pilosa, a Gram-negative spore-former within the phylum Firmicutes.</title>
        <authorList>
            <person name="Watanabe M."/>
            <person name="Kojima H."/>
            <person name="Fukui M."/>
        </authorList>
    </citation>
    <scope>NUCLEOTIDE SEQUENCE [LARGE SCALE GENOMIC DNA]</scope>
    <source>
        <strain evidence="5">HC45</strain>
    </source>
</reference>
<evidence type="ECO:0000313" key="5">
    <source>
        <dbReference type="Proteomes" id="UP000065807"/>
    </source>
</evidence>
<dbReference type="GO" id="GO:0019213">
    <property type="term" value="F:deacetylase activity"/>
    <property type="evidence" value="ECO:0007669"/>
    <property type="project" value="InterPro"/>
</dbReference>
<feature type="binding site" evidence="1">
    <location>
        <position position="202"/>
    </location>
    <ligand>
        <name>Zn(2+)</name>
        <dbReference type="ChEBI" id="CHEBI:29105"/>
        <label>2</label>
    </ligand>
</feature>
<dbReference type="InterPro" id="IPR020043">
    <property type="entry name" value="Deacetylase_Atu3266-like"/>
</dbReference>
<gene>
    <name evidence="4" type="ORF">LIP_2213</name>
</gene>
<feature type="binding site" evidence="1">
    <location>
        <position position="285"/>
    </location>
    <ligand>
        <name>Zn(2+)</name>
        <dbReference type="ChEBI" id="CHEBI:29105"/>
        <label>1</label>
    </ligand>
</feature>
<feature type="site" description="Transition state stabilizer" evidence="3">
    <location>
        <position position="171"/>
    </location>
</feature>
<feature type="binding site" description="via carbamate group" evidence="1">
    <location>
        <position position="169"/>
    </location>
    <ligand>
        <name>Zn(2+)</name>
        <dbReference type="ChEBI" id="CHEBI:29105"/>
        <label>2</label>
    </ligand>
</feature>
<protein>
    <submittedName>
        <fullName evidence="4">Dihydroorotase</fullName>
    </submittedName>
</protein>
<dbReference type="EMBL" id="AP014924">
    <property type="protein sequence ID" value="BAS28054.1"/>
    <property type="molecule type" value="Genomic_DNA"/>
</dbReference>
<dbReference type="GO" id="GO:0046872">
    <property type="term" value="F:metal ion binding"/>
    <property type="evidence" value="ECO:0007669"/>
    <property type="project" value="UniProtKB-KW"/>
</dbReference>
<dbReference type="SUPFAM" id="SSF51556">
    <property type="entry name" value="Metallo-dependent hydrolases"/>
    <property type="match status" value="1"/>
</dbReference>
<dbReference type="Proteomes" id="UP000065807">
    <property type="component" value="Chromosome"/>
</dbReference>
<evidence type="ECO:0000256" key="1">
    <source>
        <dbReference type="PIRSR" id="PIRSR039004-1"/>
    </source>
</evidence>
<dbReference type="KEGG" id="lpil:LIP_2213"/>
<feature type="modified residue" description="N6-carboxylysine" evidence="2">
    <location>
        <position position="169"/>
    </location>
</feature>
<name>A0A0K2SMK0_LIMPI</name>
<accession>A0A0K2SMK0</accession>
<dbReference type="PATRIC" id="fig|1555112.3.peg.2255"/>
<dbReference type="NCBIfam" id="NF006689">
    <property type="entry name" value="PRK09237.1"/>
    <property type="match status" value="1"/>
</dbReference>
<evidence type="ECO:0000256" key="2">
    <source>
        <dbReference type="PIRSR" id="PIRSR039004-2"/>
    </source>
</evidence>
<organism evidence="4 5">
    <name type="scientific">Limnochorda pilosa</name>
    <dbReference type="NCBI Taxonomy" id="1555112"/>
    <lineage>
        <taxon>Bacteria</taxon>
        <taxon>Bacillati</taxon>
        <taxon>Bacillota</taxon>
        <taxon>Limnochordia</taxon>
        <taxon>Limnochordales</taxon>
        <taxon>Limnochordaceae</taxon>
        <taxon>Limnochorda</taxon>
    </lineage>
</organism>
<dbReference type="SUPFAM" id="SSF51338">
    <property type="entry name" value="Composite domain of metallo-dependent hydrolases"/>
    <property type="match status" value="1"/>
</dbReference>